<dbReference type="EMBL" id="JBEDUW010000006">
    <property type="protein sequence ID" value="KAK9921387.1"/>
    <property type="molecule type" value="Genomic_DNA"/>
</dbReference>
<evidence type="ECO:0000259" key="2">
    <source>
        <dbReference type="PROSITE" id="PS50053"/>
    </source>
</evidence>
<dbReference type="CDD" id="cd01800">
    <property type="entry name" value="Ubl_SF3a120"/>
    <property type="match status" value="1"/>
</dbReference>
<reference evidence="3 4" key="1">
    <citation type="journal article" date="2023" name="G3 (Bethesda)">
        <title>A chromosome-length genome assembly and annotation of blackberry (Rubus argutus, cv. 'Hillquist').</title>
        <authorList>
            <person name="Bruna T."/>
            <person name="Aryal R."/>
            <person name="Dudchenko O."/>
            <person name="Sargent D.J."/>
            <person name="Mead D."/>
            <person name="Buti M."/>
            <person name="Cavallini A."/>
            <person name="Hytonen T."/>
            <person name="Andres J."/>
            <person name="Pham M."/>
            <person name="Weisz D."/>
            <person name="Mascagni F."/>
            <person name="Usai G."/>
            <person name="Natali L."/>
            <person name="Bassil N."/>
            <person name="Fernandez G.E."/>
            <person name="Lomsadze A."/>
            <person name="Armour M."/>
            <person name="Olukolu B."/>
            <person name="Poorten T."/>
            <person name="Britton C."/>
            <person name="Davik J."/>
            <person name="Ashrafi H."/>
            <person name="Aiden E.L."/>
            <person name="Borodovsky M."/>
            <person name="Worthington M."/>
        </authorList>
    </citation>
    <scope>NUCLEOTIDE SEQUENCE [LARGE SCALE GENOMIC DNA]</scope>
    <source>
        <strain evidence="3">PI 553951</strain>
    </source>
</reference>
<organism evidence="3 4">
    <name type="scientific">Rubus argutus</name>
    <name type="common">Southern blackberry</name>
    <dbReference type="NCBI Taxonomy" id="59490"/>
    <lineage>
        <taxon>Eukaryota</taxon>
        <taxon>Viridiplantae</taxon>
        <taxon>Streptophyta</taxon>
        <taxon>Embryophyta</taxon>
        <taxon>Tracheophyta</taxon>
        <taxon>Spermatophyta</taxon>
        <taxon>Magnoliopsida</taxon>
        <taxon>eudicotyledons</taxon>
        <taxon>Gunneridae</taxon>
        <taxon>Pentapetalae</taxon>
        <taxon>rosids</taxon>
        <taxon>fabids</taxon>
        <taxon>Rosales</taxon>
        <taxon>Rosaceae</taxon>
        <taxon>Rosoideae</taxon>
        <taxon>Rosoideae incertae sedis</taxon>
        <taxon>Rubus</taxon>
    </lineage>
</organism>
<feature type="domain" description="Ubiquitin-like" evidence="2">
    <location>
        <begin position="226"/>
        <end position="276"/>
    </location>
</feature>
<feature type="region of interest" description="Disordered" evidence="1">
    <location>
        <begin position="176"/>
        <end position="197"/>
    </location>
</feature>
<feature type="compositionally biased region" description="Pro residues" evidence="1">
    <location>
        <begin position="182"/>
        <end position="192"/>
    </location>
</feature>
<dbReference type="Pfam" id="PF00240">
    <property type="entry name" value="ubiquitin"/>
    <property type="match status" value="1"/>
</dbReference>
<keyword evidence="4" id="KW-1185">Reference proteome</keyword>
<evidence type="ECO:0000256" key="1">
    <source>
        <dbReference type="SAM" id="MobiDB-lite"/>
    </source>
</evidence>
<proteinExistence type="predicted"/>
<name>A0AAW1WA66_RUBAR</name>
<comment type="caution">
    <text evidence="3">The sequence shown here is derived from an EMBL/GenBank/DDBJ whole genome shotgun (WGS) entry which is preliminary data.</text>
</comment>
<protein>
    <recommendedName>
        <fullName evidence="2">Ubiquitin-like domain-containing protein</fullName>
    </recommendedName>
</protein>
<dbReference type="Gene3D" id="3.10.20.90">
    <property type="entry name" value="Phosphatidylinositol 3-kinase Catalytic Subunit, Chain A, domain 1"/>
    <property type="match status" value="1"/>
</dbReference>
<dbReference type="SUPFAM" id="SSF54236">
    <property type="entry name" value="Ubiquitin-like"/>
    <property type="match status" value="1"/>
</dbReference>
<gene>
    <name evidence="3" type="ORF">M0R45_029898</name>
</gene>
<dbReference type="AlphaFoldDB" id="A0AAW1WA66"/>
<dbReference type="InterPro" id="IPR029071">
    <property type="entry name" value="Ubiquitin-like_domsf"/>
</dbReference>
<feature type="region of interest" description="Disordered" evidence="1">
    <location>
        <begin position="18"/>
        <end position="53"/>
    </location>
</feature>
<feature type="compositionally biased region" description="Pro residues" evidence="1">
    <location>
        <begin position="41"/>
        <end position="53"/>
    </location>
</feature>
<evidence type="ECO:0000313" key="3">
    <source>
        <dbReference type="EMBL" id="KAK9921387.1"/>
    </source>
</evidence>
<accession>A0AAW1WA66</accession>
<dbReference type="InterPro" id="IPR000626">
    <property type="entry name" value="Ubiquitin-like_dom"/>
</dbReference>
<dbReference type="Proteomes" id="UP001457282">
    <property type="component" value="Unassembled WGS sequence"/>
</dbReference>
<dbReference type="InterPro" id="IPR035563">
    <property type="entry name" value="SF3As1_ubi"/>
</dbReference>
<evidence type="ECO:0000313" key="4">
    <source>
        <dbReference type="Proteomes" id="UP001457282"/>
    </source>
</evidence>
<sequence length="279" mass="30540">MSNQSRSYGMVTLEAWPHSKSSHVTEFNGEDQNDVNNLPGPAAPPPRPGVPSIRPLPPPPGLALNLPRVPPNTVHILLHLAVASLYLNQGPQCQYSRPPGPPMPMIWTAATFGESATSYASINAYECSQYSCTSSTWISFPPCKFPGLIFLHLDLSFPWISVYTYSANDASTTYASWNDASAPPPEEAPPPLQRNQSQSGRSMMIQCLLQKISFWPSIRALFASLLKEKISGEIQLPANKQKLSGKPGFLKDNLSLAYYNVGAGETLTLSLRERGGRKR</sequence>
<dbReference type="PROSITE" id="PS50053">
    <property type="entry name" value="UBIQUITIN_2"/>
    <property type="match status" value="1"/>
</dbReference>